<feature type="region of interest" description="Disordered" evidence="4">
    <location>
        <begin position="540"/>
        <end position="576"/>
    </location>
</feature>
<name>J5JUG1_BEAB2</name>
<dbReference type="OrthoDB" id="431169at2759"/>
<evidence type="ECO:0000256" key="1">
    <source>
        <dbReference type="ARBA" id="ARBA00022553"/>
    </source>
</evidence>
<evidence type="ECO:0000313" key="7">
    <source>
        <dbReference type="Proteomes" id="UP000002762"/>
    </source>
</evidence>
<keyword evidence="7" id="KW-1185">Reference proteome</keyword>
<keyword evidence="1" id="KW-0597">Phosphoprotein</keyword>
<dbReference type="Gene3D" id="3.30.70.330">
    <property type="match status" value="1"/>
</dbReference>
<feature type="region of interest" description="Disordered" evidence="4">
    <location>
        <begin position="366"/>
        <end position="407"/>
    </location>
</feature>
<dbReference type="SUPFAM" id="SSF54928">
    <property type="entry name" value="RNA-binding domain, RBD"/>
    <property type="match status" value="1"/>
</dbReference>
<keyword evidence="2 3" id="KW-0694">RNA-binding</keyword>
<feature type="compositionally biased region" description="Polar residues" evidence="4">
    <location>
        <begin position="873"/>
        <end position="885"/>
    </location>
</feature>
<dbReference type="GO" id="GO:0003723">
    <property type="term" value="F:RNA binding"/>
    <property type="evidence" value="ECO:0007669"/>
    <property type="project" value="UniProtKB-UniRule"/>
</dbReference>
<feature type="compositionally biased region" description="Polar residues" evidence="4">
    <location>
        <begin position="699"/>
        <end position="719"/>
    </location>
</feature>
<dbReference type="RefSeq" id="XP_008595724.1">
    <property type="nucleotide sequence ID" value="XM_008597502.1"/>
</dbReference>
<feature type="compositionally biased region" description="Basic and acidic residues" evidence="4">
    <location>
        <begin position="59"/>
        <end position="85"/>
    </location>
</feature>
<dbReference type="PANTHER" id="PTHR10501">
    <property type="entry name" value="U1 SMALL NUCLEAR RIBONUCLEOPROTEIN A/U2 SMALL NUCLEAR RIBONUCLEOPROTEIN B"/>
    <property type="match status" value="1"/>
</dbReference>
<feature type="compositionally biased region" description="Polar residues" evidence="4">
    <location>
        <begin position="828"/>
        <end position="848"/>
    </location>
</feature>
<reference evidence="6 7" key="1">
    <citation type="journal article" date="2012" name="Sci. Rep.">
        <title>Genomic perspectives on the evolution of fungal entomopathogenicity in Beauveria bassiana.</title>
        <authorList>
            <person name="Xiao G."/>
            <person name="Ying S.H."/>
            <person name="Zheng P."/>
            <person name="Wang Z.L."/>
            <person name="Zhang S."/>
            <person name="Xie X.Q."/>
            <person name="Shang Y."/>
            <person name="St Leger R.J."/>
            <person name="Zhao G.P."/>
            <person name="Wang C."/>
            <person name="Feng M.G."/>
        </authorList>
    </citation>
    <scope>NUCLEOTIDE SEQUENCE [LARGE SCALE GENOMIC DNA]</scope>
    <source>
        <strain evidence="6 7">ARSEF 2860</strain>
    </source>
</reference>
<dbReference type="InterPro" id="IPR000504">
    <property type="entry name" value="RRM_dom"/>
</dbReference>
<dbReference type="STRING" id="655819.J5JUG1"/>
<feature type="region of interest" description="Disordered" evidence="4">
    <location>
        <begin position="908"/>
        <end position="933"/>
    </location>
</feature>
<dbReference type="PROSITE" id="PS50102">
    <property type="entry name" value="RRM"/>
    <property type="match status" value="1"/>
</dbReference>
<dbReference type="SMART" id="SM00360">
    <property type="entry name" value="RRM"/>
    <property type="match status" value="1"/>
</dbReference>
<feature type="region of interest" description="Disordered" evidence="4">
    <location>
        <begin position="1"/>
        <end position="95"/>
    </location>
</feature>
<dbReference type="FunFam" id="3.30.70.330:FF:000089">
    <property type="entry name" value="RNA binding protein"/>
    <property type="match status" value="1"/>
</dbReference>
<feature type="region of interest" description="Disordered" evidence="4">
    <location>
        <begin position="821"/>
        <end position="885"/>
    </location>
</feature>
<proteinExistence type="predicted"/>
<accession>J5JUG1</accession>
<evidence type="ECO:0000256" key="2">
    <source>
        <dbReference type="ARBA" id="ARBA00022884"/>
    </source>
</evidence>
<dbReference type="InterPro" id="IPR012677">
    <property type="entry name" value="Nucleotide-bd_a/b_plait_sf"/>
</dbReference>
<dbReference type="AlphaFoldDB" id="J5JUG1"/>
<dbReference type="Proteomes" id="UP000002762">
    <property type="component" value="Unassembled WGS sequence"/>
</dbReference>
<feature type="compositionally biased region" description="Polar residues" evidence="4">
    <location>
        <begin position="551"/>
        <end position="562"/>
    </location>
</feature>
<sequence>MWESQWTKIKSEGHGSSTNVKYGPDAPGLASGHALPLRAGSSPDQDKLRMGSIGCCARASERAEKRRGKTEKMEQQREGVKDPRPDRRKTRVPGAACMEPPDFKYPLSDAAVAAAYARRPAGFPVARLFCSCHLSHLAAIHPLYLLHPQTIILATPSPTNVFLFFLIHITSASAIPLSAFFSPSPEQFSPPCAVACSSRCVPSPTVHPFTQLATTYATAPDAISSPPRYFQILLPDSGAISNIFRSTYVCHQLRAPHKRPRDPSYLHDPVCSSQVHTLILRRSTNSFFYCATQATPSATSPPRRDFSSAICDSTPVPERRTRVSATALSIYDCISSCLCPAAASLLLGHPFSVRAHVLDLRAMNTGRKLSPTQPPVGSTSASAKPLQSNRSTPFLPSSGADTDSMAATAYPNSSHAFRPANSGQISRPFIMNGKGKSADRGVTNPVGTPFSNSPAPSVIRVLLRRLPLSSSEETIRLMLVWSQELTDIELLSAEKSEDEGFRSALLRFKTMNGAIEAKNMLDGRSNISNDAEMIVEILSPSVTSGRRHNDGPQNGTNGQIPTSAAPGGPSARQQPQFANPFHTLDRISPTSMFPGREFVPGENYQAIFYPQSPIGHHLNVSDRSHVSSKSLITGDYNDDDDTSNLLKDPVAYAQNNSAHGNSFGRRATAPQVPVSHMASLSLKTSAPPGPSSLGPHHMNSLSPVGNAPASNGPSMNFHSTPGPHFPHHNFPPVNPADQNPPCNTLYVGNLPIDTSEEELKAVFCKQRGYKRLCFRTKQNGPMCFVEFEDITFATKALHDLYGTPLHNSTKGGIRLSFSKNPLGVRSGQVPTQPASMQMPNANGMSSGPANGYSASGPPPGLSAPPGLGSGRSHFSTNSVGGSSNQRQQYVFSGFPTASNNPWNTPSYSSGAVAGGSNGHSHSNNFMPHHMMGR</sequence>
<dbReference type="EMBL" id="JH725154">
    <property type="protein sequence ID" value="EJP68403.1"/>
    <property type="molecule type" value="Genomic_DNA"/>
</dbReference>
<feature type="compositionally biased region" description="Polar residues" evidence="4">
    <location>
        <begin position="1"/>
        <end position="20"/>
    </location>
</feature>
<dbReference type="CDD" id="cd12245">
    <property type="entry name" value="RRM_scw1_like"/>
    <property type="match status" value="1"/>
</dbReference>
<feature type="domain" description="RRM" evidence="5">
    <location>
        <begin position="743"/>
        <end position="820"/>
    </location>
</feature>
<feature type="region of interest" description="Disordered" evidence="4">
    <location>
        <begin position="681"/>
        <end position="723"/>
    </location>
</feature>
<evidence type="ECO:0000256" key="3">
    <source>
        <dbReference type="PROSITE-ProRule" id="PRU00176"/>
    </source>
</evidence>
<protein>
    <submittedName>
        <fullName evidence="6">RNA recognition domain-containing protein</fullName>
    </submittedName>
</protein>
<dbReference type="Pfam" id="PF00076">
    <property type="entry name" value="RRM_1"/>
    <property type="match status" value="1"/>
</dbReference>
<dbReference type="InParanoid" id="J5JUG1"/>
<gene>
    <name evidence="6" type="ORF">BBA_02405</name>
</gene>
<evidence type="ECO:0000256" key="4">
    <source>
        <dbReference type="SAM" id="MobiDB-lite"/>
    </source>
</evidence>
<evidence type="ECO:0000259" key="5">
    <source>
        <dbReference type="PROSITE" id="PS50102"/>
    </source>
</evidence>
<dbReference type="GeneID" id="19885417"/>
<feature type="compositionally biased region" description="Polar residues" evidence="4">
    <location>
        <begin position="375"/>
        <end position="401"/>
    </location>
</feature>
<dbReference type="HOGENOM" id="CLU_313738_0_0_1"/>
<organism evidence="6 7">
    <name type="scientific">Beauveria bassiana (strain ARSEF 2860)</name>
    <name type="common">White muscardine disease fungus</name>
    <name type="synonym">Tritirachium shiotae</name>
    <dbReference type="NCBI Taxonomy" id="655819"/>
    <lineage>
        <taxon>Eukaryota</taxon>
        <taxon>Fungi</taxon>
        <taxon>Dikarya</taxon>
        <taxon>Ascomycota</taxon>
        <taxon>Pezizomycotina</taxon>
        <taxon>Sordariomycetes</taxon>
        <taxon>Hypocreomycetidae</taxon>
        <taxon>Hypocreales</taxon>
        <taxon>Cordycipitaceae</taxon>
        <taxon>Beauveria</taxon>
    </lineage>
</organism>
<feature type="compositionally biased region" description="Low complexity" evidence="4">
    <location>
        <begin position="863"/>
        <end position="872"/>
    </location>
</feature>
<dbReference type="InterPro" id="IPR035979">
    <property type="entry name" value="RBD_domain_sf"/>
</dbReference>
<evidence type="ECO:0000313" key="6">
    <source>
        <dbReference type="EMBL" id="EJP68403.1"/>
    </source>
</evidence>